<dbReference type="EMBL" id="CP033169">
    <property type="protein sequence ID" value="AYO30600.1"/>
    <property type="molecule type" value="Genomic_DNA"/>
</dbReference>
<dbReference type="AlphaFoldDB" id="A0A3G2R582"/>
<proteinExistence type="predicted"/>
<organism evidence="1 2">
    <name type="scientific">Biomaibacter acetigenes</name>
    <dbReference type="NCBI Taxonomy" id="2316383"/>
    <lineage>
        <taxon>Bacteria</taxon>
        <taxon>Bacillati</taxon>
        <taxon>Bacillota</taxon>
        <taxon>Clostridia</taxon>
        <taxon>Thermosediminibacterales</taxon>
        <taxon>Tepidanaerobacteraceae</taxon>
        <taxon>Biomaibacter</taxon>
    </lineage>
</organism>
<evidence type="ECO:0000313" key="2">
    <source>
        <dbReference type="Proteomes" id="UP000280960"/>
    </source>
</evidence>
<evidence type="ECO:0000313" key="1">
    <source>
        <dbReference type="EMBL" id="AYO30600.1"/>
    </source>
</evidence>
<dbReference type="RefSeq" id="WP_122014690.1">
    <property type="nucleotide sequence ID" value="NZ_CP033169.1"/>
</dbReference>
<reference evidence="1 2" key="1">
    <citation type="submission" date="2018-10" db="EMBL/GenBank/DDBJ databases">
        <authorList>
            <person name="Zhang X."/>
        </authorList>
    </citation>
    <scope>NUCLEOTIDE SEQUENCE [LARGE SCALE GENOMIC DNA]</scope>
    <source>
        <strain evidence="1 2">SK-G1</strain>
    </source>
</reference>
<accession>A0A3G2R582</accession>
<sequence length="70" mass="7659">MAEKKNDVQLETEGKVEQDKKVTVLVLKGAATLVSGGKKFVKNVPQQVEDQEMAKRLLASGLFETAGDKR</sequence>
<name>A0A3G2R582_9FIRM</name>
<dbReference type="KEGG" id="bacg:D2962_08180"/>
<keyword evidence="2" id="KW-1185">Reference proteome</keyword>
<dbReference type="Proteomes" id="UP000280960">
    <property type="component" value="Chromosome"/>
</dbReference>
<protein>
    <submittedName>
        <fullName evidence="1">Uncharacterized protein</fullName>
    </submittedName>
</protein>
<gene>
    <name evidence="1" type="ORF">D2962_08180</name>
</gene>